<sequence length="350" mass="36579">MPRTRIAPSSAKVAAATILTAATVLLVTGCASDTSGSSAGGTAAAEDGAFPVTIEHAFGQTTIESQPERVAAVAWGNHEVPLALGVVPVGMSKATWGDDDGDGVLPWVEDQLTELGAETPVLFDETDGIDFEAVADTEPDVILASYSGLTQEEYDTLSKIAPVVAYPEVAWGTSYQDMIRMNSAAIGLSEEGDALIEDLEAQVQTALDANAELADGKVLFSYLDPSDLSQVGFYTSLDTRPGFLASLGLPEPEIVTEESAGTDLFYVTVSAEQADRFSDVDVFVTYGDPDGAIIEQLQADPLLSQIPAIAEGRIAVLENSTPLAASANPSPLSIGWGIDEYFALLAGALR</sequence>
<evidence type="ECO:0000256" key="4">
    <source>
        <dbReference type="ARBA" id="ARBA00022729"/>
    </source>
</evidence>
<dbReference type="PANTHER" id="PTHR30532:SF24">
    <property type="entry name" value="FERRIC ENTEROBACTIN-BINDING PERIPLASMIC PROTEIN FEPB"/>
    <property type="match status" value="1"/>
</dbReference>
<dbReference type="SUPFAM" id="SSF53807">
    <property type="entry name" value="Helical backbone' metal receptor"/>
    <property type="match status" value="1"/>
</dbReference>
<dbReference type="PROSITE" id="PS50983">
    <property type="entry name" value="FE_B12_PBP"/>
    <property type="match status" value="1"/>
</dbReference>
<protein>
    <submittedName>
        <fullName evidence="7">Iron-siderophore ABC transporter substrate-binding protein</fullName>
    </submittedName>
</protein>
<keyword evidence="8" id="KW-1185">Reference proteome</keyword>
<name>A0ABP4SIV1_9MICO</name>
<evidence type="ECO:0000313" key="8">
    <source>
        <dbReference type="Proteomes" id="UP001500596"/>
    </source>
</evidence>
<evidence type="ECO:0000256" key="3">
    <source>
        <dbReference type="ARBA" id="ARBA00022448"/>
    </source>
</evidence>
<reference evidence="8" key="1">
    <citation type="journal article" date="2019" name="Int. J. Syst. Evol. Microbiol.">
        <title>The Global Catalogue of Microorganisms (GCM) 10K type strain sequencing project: providing services to taxonomists for standard genome sequencing and annotation.</title>
        <authorList>
            <consortium name="The Broad Institute Genomics Platform"/>
            <consortium name="The Broad Institute Genome Sequencing Center for Infectious Disease"/>
            <person name="Wu L."/>
            <person name="Ma J."/>
        </authorList>
    </citation>
    <scope>NUCLEOTIDE SEQUENCE [LARGE SCALE GENOMIC DNA]</scope>
    <source>
        <strain evidence="8">JCM 15575</strain>
    </source>
</reference>
<evidence type="ECO:0000313" key="7">
    <source>
        <dbReference type="EMBL" id="GAA1672831.1"/>
    </source>
</evidence>
<feature type="signal peptide" evidence="5">
    <location>
        <begin position="1"/>
        <end position="21"/>
    </location>
</feature>
<feature type="chain" id="PRO_5046925601" evidence="5">
    <location>
        <begin position="22"/>
        <end position="350"/>
    </location>
</feature>
<accession>A0ABP4SIV1</accession>
<evidence type="ECO:0000259" key="6">
    <source>
        <dbReference type="PROSITE" id="PS50983"/>
    </source>
</evidence>
<proteinExistence type="inferred from homology"/>
<evidence type="ECO:0000256" key="5">
    <source>
        <dbReference type="SAM" id="SignalP"/>
    </source>
</evidence>
<dbReference type="PANTHER" id="PTHR30532">
    <property type="entry name" value="IRON III DICITRATE-BINDING PERIPLASMIC PROTEIN"/>
    <property type="match status" value="1"/>
</dbReference>
<keyword evidence="4 5" id="KW-0732">Signal</keyword>
<gene>
    <name evidence="7" type="ORF">GCM10009807_16160</name>
</gene>
<evidence type="ECO:0000256" key="1">
    <source>
        <dbReference type="ARBA" id="ARBA00004196"/>
    </source>
</evidence>
<keyword evidence="3" id="KW-0813">Transport</keyword>
<dbReference type="CDD" id="cd01146">
    <property type="entry name" value="FhuD"/>
    <property type="match status" value="1"/>
</dbReference>
<dbReference type="InterPro" id="IPR002491">
    <property type="entry name" value="ABC_transptr_periplasmic_BD"/>
</dbReference>
<dbReference type="EMBL" id="BAAAPK010000001">
    <property type="protein sequence ID" value="GAA1672831.1"/>
    <property type="molecule type" value="Genomic_DNA"/>
</dbReference>
<dbReference type="InterPro" id="IPR051313">
    <property type="entry name" value="Bact_iron-sidero_bind"/>
</dbReference>
<dbReference type="PROSITE" id="PS51257">
    <property type="entry name" value="PROKAR_LIPOPROTEIN"/>
    <property type="match status" value="1"/>
</dbReference>
<comment type="subcellular location">
    <subcellularLocation>
        <location evidence="1">Cell envelope</location>
    </subcellularLocation>
</comment>
<organism evidence="7 8">
    <name type="scientific">Microbacterium lacus</name>
    <dbReference type="NCBI Taxonomy" id="415217"/>
    <lineage>
        <taxon>Bacteria</taxon>
        <taxon>Bacillati</taxon>
        <taxon>Actinomycetota</taxon>
        <taxon>Actinomycetes</taxon>
        <taxon>Micrococcales</taxon>
        <taxon>Microbacteriaceae</taxon>
        <taxon>Microbacterium</taxon>
    </lineage>
</organism>
<dbReference type="Gene3D" id="3.40.50.1980">
    <property type="entry name" value="Nitrogenase molybdenum iron protein domain"/>
    <property type="match status" value="2"/>
</dbReference>
<dbReference type="Proteomes" id="UP001500596">
    <property type="component" value="Unassembled WGS sequence"/>
</dbReference>
<comment type="similarity">
    <text evidence="2">Belongs to the bacterial solute-binding protein 8 family.</text>
</comment>
<comment type="caution">
    <text evidence="7">The sequence shown here is derived from an EMBL/GenBank/DDBJ whole genome shotgun (WGS) entry which is preliminary data.</text>
</comment>
<feature type="domain" description="Fe/B12 periplasmic-binding" evidence="6">
    <location>
        <begin position="69"/>
        <end position="349"/>
    </location>
</feature>
<dbReference type="Pfam" id="PF01497">
    <property type="entry name" value="Peripla_BP_2"/>
    <property type="match status" value="1"/>
</dbReference>
<evidence type="ECO:0000256" key="2">
    <source>
        <dbReference type="ARBA" id="ARBA00008814"/>
    </source>
</evidence>
<dbReference type="RefSeq" id="WP_344053383.1">
    <property type="nucleotide sequence ID" value="NZ_BAAAPK010000001.1"/>
</dbReference>